<evidence type="ECO:0000256" key="1">
    <source>
        <dbReference type="SAM" id="MobiDB-lite"/>
    </source>
</evidence>
<organism evidence="2 3">
    <name type="scientific">Haloarcula argentinensis</name>
    <dbReference type="NCBI Taxonomy" id="43776"/>
    <lineage>
        <taxon>Archaea</taxon>
        <taxon>Methanobacteriati</taxon>
        <taxon>Methanobacteriota</taxon>
        <taxon>Stenosarchaea group</taxon>
        <taxon>Halobacteria</taxon>
        <taxon>Halobacteriales</taxon>
        <taxon>Haloarculaceae</taxon>
        <taxon>Haloarcula</taxon>
    </lineage>
</organism>
<feature type="compositionally biased region" description="Low complexity" evidence="1">
    <location>
        <begin position="98"/>
        <end position="108"/>
    </location>
</feature>
<name>A0A847UPH2_HALAR</name>
<dbReference type="RefSeq" id="WP_170097856.1">
    <property type="nucleotide sequence ID" value="NZ_WOWA01000009.1"/>
</dbReference>
<gene>
    <name evidence="2" type="ORF">GOC77_14275</name>
</gene>
<comment type="caution">
    <text evidence="2">The sequence shown here is derived from an EMBL/GenBank/DDBJ whole genome shotgun (WGS) entry which is preliminary data.</text>
</comment>
<evidence type="ECO:0000313" key="2">
    <source>
        <dbReference type="EMBL" id="NLV14427.1"/>
    </source>
</evidence>
<accession>A0A847UPH2</accession>
<dbReference type="Proteomes" id="UP000641625">
    <property type="component" value="Unassembled WGS sequence"/>
</dbReference>
<feature type="region of interest" description="Disordered" evidence="1">
    <location>
        <begin position="84"/>
        <end position="146"/>
    </location>
</feature>
<dbReference type="EMBL" id="WOWA01000009">
    <property type="protein sequence ID" value="NLV14427.1"/>
    <property type="molecule type" value="Genomic_DNA"/>
</dbReference>
<sequence length="166" mass="17831">MGTIRISGENTGISDNYDYEIGIDGTAENATDGISDYFEDGKIIGSIGPGEDKFEFEGTITSADIPWFARIYVNGQRRSEAGMIGMDGTHWSEEQQNQPAEPTAPTETEQTETETTEPTVPTEQSDQTEQTDNGTETMTTGGSDPDPLAWVVALAAVGAAVYYSQS</sequence>
<feature type="compositionally biased region" description="Polar residues" evidence="1">
    <location>
        <begin position="125"/>
        <end position="142"/>
    </location>
</feature>
<proteinExistence type="predicted"/>
<protein>
    <submittedName>
        <fullName evidence="2">Uncharacterized protein</fullName>
    </submittedName>
</protein>
<reference evidence="2" key="1">
    <citation type="submission" date="2019-12" db="EMBL/GenBank/DDBJ databases">
        <title>Whole genome sequencing of Haloarcula argentinensis strain pws5.</title>
        <authorList>
            <person name="Verma D.K."/>
            <person name="Gopal K."/>
            <person name="Prasad E.S."/>
        </authorList>
    </citation>
    <scope>NUCLEOTIDE SEQUENCE</scope>
    <source>
        <strain evidence="2">Pws5</strain>
    </source>
</reference>
<evidence type="ECO:0000313" key="3">
    <source>
        <dbReference type="Proteomes" id="UP000641625"/>
    </source>
</evidence>
<dbReference type="AlphaFoldDB" id="A0A847UPH2"/>